<keyword evidence="3" id="KW-1185">Reference proteome</keyword>
<reference evidence="3" key="1">
    <citation type="submission" date="2016-10" db="EMBL/GenBank/DDBJ databases">
        <authorList>
            <person name="Varghese N."/>
            <person name="Submissions S."/>
        </authorList>
    </citation>
    <scope>NUCLEOTIDE SEQUENCE [LARGE SCALE GENOMIC DNA]</scope>
    <source>
        <strain evidence="3">CGMCC 1.9108</strain>
    </source>
</reference>
<dbReference type="AlphaFoldDB" id="A0A1G6TJ50"/>
<gene>
    <name evidence="2" type="ORF">SAMN04488239_106110</name>
</gene>
<dbReference type="Proteomes" id="UP000199628">
    <property type="component" value="Unassembled WGS sequence"/>
</dbReference>
<keyword evidence="1" id="KW-0812">Transmembrane</keyword>
<proteinExistence type="predicted"/>
<dbReference type="OrthoDB" id="7866534at2"/>
<dbReference type="EMBL" id="FMZV01000006">
    <property type="protein sequence ID" value="SDD29090.1"/>
    <property type="molecule type" value="Genomic_DNA"/>
</dbReference>
<feature type="transmembrane region" description="Helical" evidence="1">
    <location>
        <begin position="51"/>
        <end position="72"/>
    </location>
</feature>
<accession>A0A1G6TJ50</accession>
<keyword evidence="1" id="KW-0472">Membrane</keyword>
<protein>
    <submittedName>
        <fullName evidence="2">Uncharacterized protein</fullName>
    </submittedName>
</protein>
<evidence type="ECO:0000313" key="2">
    <source>
        <dbReference type="EMBL" id="SDD29090.1"/>
    </source>
</evidence>
<sequence length="114" mass="12985">MVDNRIDFDHRVRRLTKKHEAMTRGYYGRMRKDGLIEVKPRRGRIQFPIRALVLLIAAVFVFKGFLLASLGADTYNYRVERLAAGTPVEQAGAWVMQPDPVSVFLAEQAGPILR</sequence>
<keyword evidence="1" id="KW-1133">Transmembrane helix</keyword>
<evidence type="ECO:0000256" key="1">
    <source>
        <dbReference type="SAM" id="Phobius"/>
    </source>
</evidence>
<dbReference type="RefSeq" id="WP_093031159.1">
    <property type="nucleotide sequence ID" value="NZ_FMZV01000006.1"/>
</dbReference>
<organism evidence="2 3">
    <name type="scientific">Ruegeria marina</name>
    <dbReference type="NCBI Taxonomy" id="639004"/>
    <lineage>
        <taxon>Bacteria</taxon>
        <taxon>Pseudomonadati</taxon>
        <taxon>Pseudomonadota</taxon>
        <taxon>Alphaproteobacteria</taxon>
        <taxon>Rhodobacterales</taxon>
        <taxon>Roseobacteraceae</taxon>
        <taxon>Ruegeria</taxon>
    </lineage>
</organism>
<dbReference type="STRING" id="639004.SAMN04488239_106110"/>
<name>A0A1G6TJ50_9RHOB</name>
<evidence type="ECO:0000313" key="3">
    <source>
        <dbReference type="Proteomes" id="UP000199628"/>
    </source>
</evidence>